<dbReference type="GO" id="GO:0005777">
    <property type="term" value="C:peroxisome"/>
    <property type="evidence" value="ECO:0007669"/>
    <property type="project" value="UniProtKB-SubCell"/>
</dbReference>
<dbReference type="InterPro" id="IPR020845">
    <property type="entry name" value="AMP-binding_CS"/>
</dbReference>
<dbReference type="Pfam" id="PF00501">
    <property type="entry name" value="AMP-binding"/>
    <property type="match status" value="1"/>
</dbReference>
<evidence type="ECO:0000256" key="2">
    <source>
        <dbReference type="ARBA" id="ARBA00023140"/>
    </source>
</evidence>
<protein>
    <submittedName>
        <fullName evidence="5">Acyl coa synthetase</fullName>
    </submittedName>
</protein>
<dbReference type="InterPro" id="IPR000873">
    <property type="entry name" value="AMP-dep_synth/lig_dom"/>
</dbReference>
<dbReference type="GO" id="GO:0016405">
    <property type="term" value="F:CoA-ligase activity"/>
    <property type="evidence" value="ECO:0007669"/>
    <property type="project" value="TreeGrafter"/>
</dbReference>
<dbReference type="PANTHER" id="PTHR24096">
    <property type="entry name" value="LONG-CHAIN-FATTY-ACID--COA LIGASE"/>
    <property type="match status" value="1"/>
</dbReference>
<dbReference type="PANTHER" id="PTHR24096:SF422">
    <property type="entry name" value="BCDNA.GH02901"/>
    <property type="match status" value="1"/>
</dbReference>
<dbReference type="Gene3D" id="3.30.300.30">
    <property type="match status" value="1"/>
</dbReference>
<evidence type="ECO:0000313" key="5">
    <source>
        <dbReference type="EMBL" id="JAP79798.1"/>
    </source>
</evidence>
<evidence type="ECO:0000259" key="3">
    <source>
        <dbReference type="Pfam" id="PF00501"/>
    </source>
</evidence>
<proteinExistence type="predicted"/>
<reference evidence="5" key="1">
    <citation type="journal article" date="2016" name="Ticks Tick Borne Dis.">
        <title>De novo assembly and annotation of the salivary gland transcriptome of Rhipicephalus appendiculatus male and female ticks during blood feeding.</title>
        <authorList>
            <person name="de Castro M.H."/>
            <person name="de Klerk D."/>
            <person name="Pienaar R."/>
            <person name="Latif A.A."/>
            <person name="Rees D.J."/>
            <person name="Mans B.J."/>
        </authorList>
    </citation>
    <scope>NUCLEOTIDE SEQUENCE</scope>
    <source>
        <tissue evidence="5">Salivary glands</tissue>
    </source>
</reference>
<feature type="domain" description="AMP-binding enzyme C-terminal" evidence="4">
    <location>
        <begin position="441"/>
        <end position="520"/>
    </location>
</feature>
<dbReference type="Pfam" id="PF13193">
    <property type="entry name" value="AMP-binding_C"/>
    <property type="match status" value="1"/>
</dbReference>
<comment type="subcellular location">
    <subcellularLocation>
        <location evidence="1">Peroxisome</location>
    </subcellularLocation>
</comment>
<dbReference type="Gene3D" id="3.40.50.12780">
    <property type="entry name" value="N-terminal domain of ligase-like"/>
    <property type="match status" value="1"/>
</dbReference>
<dbReference type="AlphaFoldDB" id="A0A131YMK1"/>
<dbReference type="InterPro" id="IPR045851">
    <property type="entry name" value="AMP-bd_C_sf"/>
</dbReference>
<dbReference type="InterPro" id="IPR025110">
    <property type="entry name" value="AMP-bd_C"/>
</dbReference>
<dbReference type="PROSITE" id="PS00455">
    <property type="entry name" value="AMP_BINDING"/>
    <property type="match status" value="1"/>
</dbReference>
<sequence>MKATIEDGIVYSPHPKVDIPECSVYTAMKELLKPSPERVALVDEKMCLTRGEFFSHLRKFAAGFQAHGIGLGDRVCVHLDNSVESMVALFSITFTGASVLLSNPILNENDLLFQVDYADATHILTTPQYATKVTAVKQKTNVKGLFVVGDSVPGFVSVSAFAELNDDDFKEVHIEDPKSTTLALFYSSGTTGHAKAMEISHYTLVANMYITRTIVSYGPEDVLLAWYPITYSPGLIFIAVAAATAATSVVVQSGLTFDQFVYYVKKYNVKTLSLPPVQLNIYLSGILRTGTKLSSITTINVGGSALTETFANKILATFDGLHSLQNHYGMSESCGVLCSTAKDKIFSGSVGFAAPMVELKFIDVETGAKVGPRQYGELYFRTPCVMKGYYKNPELLKELMDDDGWCKSGDIMYYDEDGRVYFVDRVKDIIRCFDKQVSSMELEGLLQSHPSVADASVVGVPITEYGDAPAAFVVLRDPSLASPELAAALKEHVASKTEKFKHLYGGVVFLDRLPRNTNGKVIKRQLWHMYEKSKIY</sequence>
<feature type="domain" description="AMP-dependent synthetase/ligase" evidence="3">
    <location>
        <begin position="35"/>
        <end position="390"/>
    </location>
</feature>
<name>A0A131YMK1_RHIAP</name>
<keyword evidence="2" id="KW-0576">Peroxisome</keyword>
<organism evidence="5">
    <name type="scientific">Rhipicephalus appendiculatus</name>
    <name type="common">Brown ear tick</name>
    <dbReference type="NCBI Taxonomy" id="34631"/>
    <lineage>
        <taxon>Eukaryota</taxon>
        <taxon>Metazoa</taxon>
        <taxon>Ecdysozoa</taxon>
        <taxon>Arthropoda</taxon>
        <taxon>Chelicerata</taxon>
        <taxon>Arachnida</taxon>
        <taxon>Acari</taxon>
        <taxon>Parasitiformes</taxon>
        <taxon>Ixodida</taxon>
        <taxon>Ixodoidea</taxon>
        <taxon>Ixodidae</taxon>
        <taxon>Rhipicephalinae</taxon>
        <taxon>Rhipicephalus</taxon>
        <taxon>Rhipicephalus</taxon>
    </lineage>
</organism>
<dbReference type="EMBL" id="GEDV01008759">
    <property type="protein sequence ID" value="JAP79798.1"/>
    <property type="molecule type" value="Transcribed_RNA"/>
</dbReference>
<evidence type="ECO:0000259" key="4">
    <source>
        <dbReference type="Pfam" id="PF13193"/>
    </source>
</evidence>
<accession>A0A131YMK1</accession>
<dbReference type="InterPro" id="IPR042099">
    <property type="entry name" value="ANL_N_sf"/>
</dbReference>
<dbReference type="SUPFAM" id="SSF56801">
    <property type="entry name" value="Acetyl-CoA synthetase-like"/>
    <property type="match status" value="1"/>
</dbReference>
<evidence type="ECO:0000256" key="1">
    <source>
        <dbReference type="ARBA" id="ARBA00004275"/>
    </source>
</evidence>